<feature type="compositionally biased region" description="Basic and acidic residues" evidence="1">
    <location>
        <begin position="43"/>
        <end position="77"/>
    </location>
</feature>
<evidence type="ECO:0000313" key="3">
    <source>
        <dbReference type="Proteomes" id="UP000316425"/>
    </source>
</evidence>
<dbReference type="RefSeq" id="WP_144087766.1">
    <property type="nucleotide sequence ID" value="NZ_VMHE01000002.1"/>
</dbReference>
<evidence type="ECO:0008006" key="4">
    <source>
        <dbReference type="Google" id="ProtNLM"/>
    </source>
</evidence>
<proteinExistence type="predicted"/>
<dbReference type="EMBL" id="VMHE01000002">
    <property type="protein sequence ID" value="TSJ67176.1"/>
    <property type="molecule type" value="Genomic_DNA"/>
</dbReference>
<comment type="caution">
    <text evidence="2">The sequence shown here is derived from an EMBL/GenBank/DDBJ whole genome shotgun (WGS) entry which is preliminary data.</text>
</comment>
<feature type="region of interest" description="Disordered" evidence="1">
    <location>
        <begin position="43"/>
        <end position="103"/>
    </location>
</feature>
<evidence type="ECO:0000256" key="1">
    <source>
        <dbReference type="SAM" id="MobiDB-lite"/>
    </source>
</evidence>
<evidence type="ECO:0000313" key="2">
    <source>
        <dbReference type="EMBL" id="TSJ67176.1"/>
    </source>
</evidence>
<keyword evidence="3" id="KW-1185">Reference proteome</keyword>
<name>A0A556PS15_9BACI</name>
<dbReference type="AlphaFoldDB" id="A0A556PS15"/>
<sequence length="103" mass="12061">MSWKGIELQVALPRVQENSQLQDQLQQRGKQSQNFLGQSHLEEAEKMRKSVLKSEQKDQVQIHRDADDSHSDQQSTEHHRKRQRSDAVKLNHPYLGKKIDYSS</sequence>
<accession>A0A556PS15</accession>
<dbReference type="OrthoDB" id="2476294at2"/>
<organism evidence="2 3">
    <name type="scientific">Allobacillus salarius</name>
    <dbReference type="NCBI Taxonomy" id="1955272"/>
    <lineage>
        <taxon>Bacteria</taxon>
        <taxon>Bacillati</taxon>
        <taxon>Bacillota</taxon>
        <taxon>Bacilli</taxon>
        <taxon>Bacillales</taxon>
        <taxon>Bacillaceae</taxon>
        <taxon>Allobacillus</taxon>
    </lineage>
</organism>
<reference evidence="2 3" key="1">
    <citation type="submission" date="2019-07" db="EMBL/GenBank/DDBJ databases">
        <title>Allobacillus sp. nov. SKP isolated from shrimp paste of Euphausiacea.</title>
        <authorList>
            <person name="Kanchanasin P."/>
            <person name="Tanasupawat S."/>
            <person name="Shi W."/>
            <person name="Wu L."/>
            <person name="Ma J."/>
        </authorList>
    </citation>
    <scope>NUCLEOTIDE SEQUENCE [LARGE SCALE GENOMIC DNA]</scope>
    <source>
        <strain evidence="2 3">SKP4-8</strain>
    </source>
</reference>
<protein>
    <recommendedName>
        <fullName evidence="4">RNA polymerase subunit sigma</fullName>
    </recommendedName>
</protein>
<gene>
    <name evidence="2" type="ORF">FPQ13_02665</name>
</gene>
<dbReference type="Proteomes" id="UP000316425">
    <property type="component" value="Unassembled WGS sequence"/>
</dbReference>